<dbReference type="CDD" id="cd16010">
    <property type="entry name" value="iPGM"/>
    <property type="match status" value="1"/>
</dbReference>
<feature type="binding site" evidence="15">
    <location>
        <begin position="286"/>
        <end position="289"/>
    </location>
    <ligand>
        <name>substrate</name>
    </ligand>
</feature>
<dbReference type="EC" id="5.4.2.12" evidence="7"/>
<evidence type="ECO:0000256" key="16">
    <source>
        <dbReference type="PIRSR" id="PIRSR001492-3"/>
    </source>
</evidence>
<feature type="binding site" evidence="16">
    <location>
        <position position="428"/>
    </location>
    <ligand>
        <name>Mn(2+)</name>
        <dbReference type="ChEBI" id="CHEBI:29035"/>
        <label>1</label>
    </ligand>
</feature>
<dbReference type="InterPro" id="IPR017850">
    <property type="entry name" value="Alkaline_phosphatase_core_sf"/>
</dbReference>
<dbReference type="FunFam" id="3.40.1450.10:FF:000001">
    <property type="entry name" value="2,3-bisphosphoglycerate-independent phosphoglycerate mutase"/>
    <property type="match status" value="1"/>
</dbReference>
<evidence type="ECO:0000259" key="17">
    <source>
        <dbReference type="Pfam" id="PF01676"/>
    </source>
</evidence>
<dbReference type="GO" id="GO:0006096">
    <property type="term" value="P:glycolytic process"/>
    <property type="evidence" value="ECO:0007669"/>
    <property type="project" value="UniProtKB-KW"/>
</dbReference>
<evidence type="ECO:0000256" key="2">
    <source>
        <dbReference type="ARBA" id="ARBA00001936"/>
    </source>
</evidence>
<evidence type="ECO:0000256" key="15">
    <source>
        <dbReference type="PIRSR" id="PIRSR001492-2"/>
    </source>
</evidence>
<feature type="binding site" evidence="16">
    <location>
        <position position="88"/>
    </location>
    <ligand>
        <name>Mn(2+)</name>
        <dbReference type="ChEBI" id="CHEBI:29035"/>
        <label>2</label>
    </ligand>
</feature>
<evidence type="ECO:0000256" key="9">
    <source>
        <dbReference type="ARBA" id="ARBA00023152"/>
    </source>
</evidence>
<evidence type="ECO:0000256" key="4">
    <source>
        <dbReference type="ARBA" id="ARBA00002315"/>
    </source>
</evidence>
<comment type="cofactor">
    <cofactor evidence="3">
        <name>Mg(2+)</name>
        <dbReference type="ChEBI" id="CHEBI:18420"/>
    </cofactor>
</comment>
<feature type="binding site" evidence="16">
    <location>
        <position position="432"/>
    </location>
    <ligand>
        <name>Mn(2+)</name>
        <dbReference type="ChEBI" id="CHEBI:29035"/>
        <label>1</label>
    </ligand>
</feature>
<feature type="binding site" evidence="15">
    <location>
        <position position="149"/>
    </location>
    <ligand>
        <name>substrate</name>
    </ligand>
</feature>
<evidence type="ECO:0000313" key="20">
    <source>
        <dbReference type="Proteomes" id="UP000005237"/>
    </source>
</evidence>
<dbReference type="InterPro" id="IPR005995">
    <property type="entry name" value="Pgm_bpd_ind"/>
</dbReference>
<comment type="pathway">
    <text evidence="5">Carbohydrate degradation; glycolysis; pyruvate from D-glyceraldehyde 3-phosphate: step 3/5.</text>
</comment>
<comment type="catalytic activity">
    <reaction evidence="1">
        <text>(2R)-2-phosphoglycerate = (2R)-3-phosphoglycerate</text>
        <dbReference type="Rhea" id="RHEA:15901"/>
        <dbReference type="ChEBI" id="CHEBI:58272"/>
        <dbReference type="ChEBI" id="CHEBI:58289"/>
        <dbReference type="EC" id="5.4.2.12"/>
    </reaction>
</comment>
<dbReference type="SUPFAM" id="SSF64158">
    <property type="entry name" value="2,3-Bisphosphoglycerate-independent phosphoglycerate mutase, substrate-binding domain"/>
    <property type="match status" value="1"/>
</dbReference>
<name>A0A8R1E462_CAEJA</name>
<evidence type="ECO:0000256" key="14">
    <source>
        <dbReference type="PIRSR" id="PIRSR001492-1"/>
    </source>
</evidence>
<feature type="binding site" evidence="15">
    <location>
        <position position="218"/>
    </location>
    <ligand>
        <name>substrate</name>
    </ligand>
</feature>
<keyword evidence="11" id="KW-0413">Isomerase</keyword>
<feature type="binding site" evidence="16">
    <location>
        <position position="469"/>
    </location>
    <ligand>
        <name>Mn(2+)</name>
        <dbReference type="ChEBI" id="CHEBI:29035"/>
        <label>2</label>
    </ligand>
</feature>
<comment type="cofactor">
    <cofactor evidence="2">
        <name>Mn(2+)</name>
        <dbReference type="ChEBI" id="CHEBI:29035"/>
    </cofactor>
</comment>
<dbReference type="PANTHER" id="PTHR31637:SF0">
    <property type="entry name" value="2,3-BISPHOSPHOGLYCERATE-INDEPENDENT PHOSPHOGLYCERATE MUTASE"/>
    <property type="match status" value="1"/>
</dbReference>
<proteinExistence type="inferred from homology"/>
<dbReference type="Proteomes" id="UP000005237">
    <property type="component" value="Unassembled WGS sequence"/>
</dbReference>
<dbReference type="HAMAP" id="MF_01038">
    <property type="entry name" value="GpmI"/>
    <property type="match status" value="1"/>
</dbReference>
<dbReference type="InterPro" id="IPR006124">
    <property type="entry name" value="Metalloenzyme"/>
</dbReference>
<reference evidence="19" key="2">
    <citation type="submission" date="2022-06" db="UniProtKB">
        <authorList>
            <consortium name="EnsemblMetazoa"/>
        </authorList>
    </citation>
    <scope>IDENTIFICATION</scope>
    <source>
        <strain evidence="19">DF5081</strain>
    </source>
</reference>
<evidence type="ECO:0000259" key="18">
    <source>
        <dbReference type="Pfam" id="PF06415"/>
    </source>
</evidence>
<dbReference type="Pfam" id="PF06415">
    <property type="entry name" value="iPGM_N"/>
    <property type="match status" value="1"/>
</dbReference>
<dbReference type="Pfam" id="PF01676">
    <property type="entry name" value="Metalloenzyme"/>
    <property type="match status" value="1"/>
</dbReference>
<feature type="binding site" evidence="15">
    <location>
        <begin position="179"/>
        <end position="180"/>
    </location>
    <ligand>
        <name>substrate</name>
    </ligand>
</feature>
<dbReference type="SUPFAM" id="SSF53649">
    <property type="entry name" value="Alkaline phosphatase-like"/>
    <property type="match status" value="1"/>
</dbReference>
<sequence>MFAVFGAQLYRRYFGSRRRGITMANNDKVANKVCLIVIDGWGISADSYGNAILNAKTPVMDKLCSGNWAQIEAHGLHVGLPEGLMGNSEVGHLNIGAGRVVYQDIVRINLAVKNNQLVKNENLIDACNRAKNGNGRLHLAGLVSDGGVHSHIDHMFALIKAIKELGVPELYLHFYGDGRDTSPNSGLGFLKQTLEFLDKTVGYGKLATIVGRYYAMDRDKRWERINVAYEAMIGGVGEPSDEANVVGVVEKRYAADETDEFLKPIILQGEKGRVQNDDTLVFFDYRADRMREISEVLGMERYKDCNSKLTHPTNVQVYGMTQYKADFPFKSLFPPQSNKNVLAEWLAEQKVSQFHCAETEKYAHVTFFFNGGLEQQFEGEERCLVASPKVATYDLQPEMSAAGVADKMVEQLAAGTHPFIMCNFAPPDMVGHTGVYEAAVTACEATDVAIGRIYEAAQKHGYSLMVTADHGNAEKMKAPDGGKHTAHTCYRVPLTLSHPGFKFVDPADRHPALCDVAPTVLAVMGLPQPSEMTGVSIVQKV</sequence>
<dbReference type="GO" id="GO:0030145">
    <property type="term" value="F:manganese ion binding"/>
    <property type="evidence" value="ECO:0007669"/>
    <property type="project" value="InterPro"/>
</dbReference>
<feature type="binding site" evidence="16">
    <location>
        <position position="487"/>
    </location>
    <ligand>
        <name>Mn(2+)</name>
        <dbReference type="ChEBI" id="CHEBI:29035"/>
        <label>1</label>
    </ligand>
</feature>
<feature type="domain" description="BPG-independent PGAM N-terminal" evidence="18">
    <location>
        <begin position="108"/>
        <end position="324"/>
    </location>
</feature>
<organism evidence="19 20">
    <name type="scientific">Caenorhabditis japonica</name>
    <dbReference type="NCBI Taxonomy" id="281687"/>
    <lineage>
        <taxon>Eukaryota</taxon>
        <taxon>Metazoa</taxon>
        <taxon>Ecdysozoa</taxon>
        <taxon>Nematoda</taxon>
        <taxon>Chromadorea</taxon>
        <taxon>Rhabditida</taxon>
        <taxon>Rhabditina</taxon>
        <taxon>Rhabditomorpha</taxon>
        <taxon>Rhabditoidea</taxon>
        <taxon>Rhabditidae</taxon>
        <taxon>Peloderinae</taxon>
        <taxon>Caenorhabditis</taxon>
    </lineage>
</organism>
<dbReference type="PANTHER" id="PTHR31637">
    <property type="entry name" value="2,3-BISPHOSPHOGLYCERATE-INDEPENDENT PHOSPHOGLYCERATE MUTASE"/>
    <property type="match status" value="1"/>
</dbReference>
<reference evidence="20" key="1">
    <citation type="submission" date="2010-08" db="EMBL/GenBank/DDBJ databases">
        <authorList>
            <consortium name="Caenorhabditis japonica Sequencing Consortium"/>
            <person name="Wilson R.K."/>
        </authorList>
    </citation>
    <scope>NUCLEOTIDE SEQUENCE [LARGE SCALE GENOMIC DNA]</scope>
    <source>
        <strain evidence="20">DF5081</strain>
    </source>
</reference>
<evidence type="ECO:0000256" key="1">
    <source>
        <dbReference type="ARBA" id="ARBA00000370"/>
    </source>
</evidence>
<protein>
    <recommendedName>
        <fullName evidence="12">2,3-bisphosphoglycerate-independent phosphoglycerate mutase</fullName>
        <ecNumber evidence="7">5.4.2.12</ecNumber>
    </recommendedName>
    <alternativeName>
        <fullName evidence="13">Cofactor-independent phosphoglycerate mutase homolog</fullName>
    </alternativeName>
</protein>
<evidence type="ECO:0000256" key="6">
    <source>
        <dbReference type="ARBA" id="ARBA00008819"/>
    </source>
</evidence>
<dbReference type="Gene3D" id="3.40.720.10">
    <property type="entry name" value="Alkaline Phosphatase, subunit A"/>
    <property type="match status" value="1"/>
</dbReference>
<evidence type="ECO:0000256" key="12">
    <source>
        <dbReference type="ARBA" id="ARBA00071648"/>
    </source>
</evidence>
<evidence type="ECO:0000256" key="8">
    <source>
        <dbReference type="ARBA" id="ARBA00022723"/>
    </source>
</evidence>
<dbReference type="Gene3D" id="3.40.1450.10">
    <property type="entry name" value="BPG-independent phosphoglycerate mutase, domain B"/>
    <property type="match status" value="1"/>
</dbReference>
<dbReference type="GO" id="GO:0006007">
    <property type="term" value="P:glucose catabolic process"/>
    <property type="evidence" value="ECO:0007669"/>
    <property type="project" value="InterPro"/>
</dbReference>
<keyword evidence="20" id="KW-1185">Reference proteome</keyword>
<feature type="active site" description="Phosphoserine intermediate" evidence="14">
    <location>
        <position position="88"/>
    </location>
</feature>
<dbReference type="EnsemblMetazoa" id="CJA19311.1">
    <property type="protein sequence ID" value="CJA19311.1"/>
    <property type="gene ID" value="WBGene00138514"/>
</dbReference>
<evidence type="ECO:0000313" key="19">
    <source>
        <dbReference type="EnsemblMetazoa" id="CJA19311.1"/>
    </source>
</evidence>
<comment type="function">
    <text evidence="4">Catalyzes the interconversion of 2-phosphoglycerate and 3-phosphoglycerate.</text>
</comment>
<dbReference type="NCBIfam" id="TIGR01307">
    <property type="entry name" value="pgm_bpd_ind"/>
    <property type="match status" value="1"/>
</dbReference>
<feature type="binding site" evidence="15">
    <location>
        <position position="212"/>
    </location>
    <ligand>
        <name>substrate</name>
    </ligand>
</feature>
<keyword evidence="8 16" id="KW-0479">Metal-binding</keyword>
<keyword evidence="10 16" id="KW-0464">Manganese</keyword>
<keyword evidence="9" id="KW-0324">Glycolysis</keyword>
<evidence type="ECO:0000256" key="10">
    <source>
        <dbReference type="ARBA" id="ARBA00023211"/>
    </source>
</evidence>
<dbReference type="PIRSF" id="PIRSF001492">
    <property type="entry name" value="IPGAM"/>
    <property type="match status" value="1"/>
</dbReference>
<feature type="binding site" evidence="16">
    <location>
        <position position="39"/>
    </location>
    <ligand>
        <name>Mn(2+)</name>
        <dbReference type="ChEBI" id="CHEBI:29035"/>
        <label>2</label>
    </ligand>
</feature>
<dbReference type="AlphaFoldDB" id="A0A8R1E462"/>
<evidence type="ECO:0000256" key="11">
    <source>
        <dbReference type="ARBA" id="ARBA00023235"/>
    </source>
</evidence>
<feature type="domain" description="Metalloenzyme" evidence="17">
    <location>
        <begin position="32"/>
        <end position="527"/>
    </location>
</feature>
<dbReference type="InterPro" id="IPR011258">
    <property type="entry name" value="BPG-indep_PGM_N"/>
</dbReference>
<dbReference type="GO" id="GO:0004619">
    <property type="term" value="F:phosphoglycerate mutase activity"/>
    <property type="evidence" value="ECO:0007669"/>
    <property type="project" value="UniProtKB-EC"/>
</dbReference>
<evidence type="ECO:0000256" key="7">
    <source>
        <dbReference type="ARBA" id="ARBA00012026"/>
    </source>
</evidence>
<evidence type="ECO:0000256" key="5">
    <source>
        <dbReference type="ARBA" id="ARBA00004798"/>
    </source>
</evidence>
<feature type="binding site" evidence="16">
    <location>
        <position position="470"/>
    </location>
    <ligand>
        <name>Mn(2+)</name>
        <dbReference type="ChEBI" id="CHEBI:29035"/>
        <label>2</label>
    </ligand>
</feature>
<evidence type="ECO:0000256" key="3">
    <source>
        <dbReference type="ARBA" id="ARBA00001946"/>
    </source>
</evidence>
<feature type="binding site" evidence="15">
    <location>
        <position position="361"/>
    </location>
    <ligand>
        <name>substrate</name>
    </ligand>
</feature>
<dbReference type="InterPro" id="IPR036646">
    <property type="entry name" value="PGAM_B_sf"/>
</dbReference>
<dbReference type="GO" id="GO:0005737">
    <property type="term" value="C:cytoplasm"/>
    <property type="evidence" value="ECO:0007669"/>
    <property type="project" value="InterPro"/>
</dbReference>
<comment type="similarity">
    <text evidence="6">Belongs to the BPG-independent phosphoglycerate mutase family.</text>
</comment>
<accession>A0A8R1E462</accession>
<evidence type="ECO:0000256" key="13">
    <source>
        <dbReference type="ARBA" id="ARBA00083354"/>
    </source>
</evidence>